<dbReference type="EMBL" id="JFBM01000006">
    <property type="protein sequence ID" value="KFU81593.1"/>
    <property type="molecule type" value="Genomic_DNA"/>
</dbReference>
<evidence type="ECO:0000313" key="2">
    <source>
        <dbReference type="Proteomes" id="UP000256220"/>
    </source>
</evidence>
<dbReference type="Proteomes" id="UP000256220">
    <property type="component" value="Unassembled WGS sequence"/>
</dbReference>
<dbReference type="RefSeq" id="WP_034308439.1">
    <property type="nucleotide sequence ID" value="NZ_JFBM01000006.1"/>
</dbReference>
<keyword evidence="2" id="KW-1185">Reference proteome</keyword>
<dbReference type="AlphaFoldDB" id="A0A2P2FXZ9"/>
<gene>
    <name evidence="1" type="ORF">BB31_09490</name>
</gene>
<comment type="caution">
    <text evidence="1">The sequence shown here is derived from an EMBL/GenBank/DDBJ whole genome shotgun (WGS) entry which is preliminary data.</text>
</comment>
<protein>
    <submittedName>
        <fullName evidence="1">Uncharacterized protein</fullName>
    </submittedName>
</protein>
<proteinExistence type="predicted"/>
<sequence>MTSTETGLLLDLPPGFIGMPVTADDETNAGIAKALGQKVAEATGTDAGEFSAHLRSLTPYFKENGVRLFGRFAVGEGPEHVATLALGTVRLPSVRTGPAEPDGEVMTSALLNVYRRNHPRADVRAVRLPLGPALAAIEVGEFRLPPELTGRADDLVQPRIKAEFQVPLPTGEGVVILAVTADSMEAWPAVAEAASRVAHSLRPGTTEE</sequence>
<reference evidence="1 2" key="1">
    <citation type="journal article" date="2014" name="Genome Announc.">
        <title>Draft Genome Sequence of Amycolatopsis lurida NRRL 2430, Producer of the Glycopeptide Family Antibiotic Ristocetin.</title>
        <authorList>
            <person name="Kwun M.J."/>
            <person name="Hong H.J."/>
        </authorList>
    </citation>
    <scope>NUCLEOTIDE SEQUENCE [LARGE SCALE GENOMIC DNA]</scope>
    <source>
        <strain evidence="1 2">NRRL 2430</strain>
    </source>
</reference>
<organism evidence="1 2">
    <name type="scientific">Amycolatopsis lurida NRRL 2430</name>
    <dbReference type="NCBI Taxonomy" id="1460371"/>
    <lineage>
        <taxon>Bacteria</taxon>
        <taxon>Bacillati</taxon>
        <taxon>Actinomycetota</taxon>
        <taxon>Actinomycetes</taxon>
        <taxon>Pseudonocardiales</taxon>
        <taxon>Pseudonocardiaceae</taxon>
        <taxon>Amycolatopsis</taxon>
    </lineage>
</organism>
<accession>A0A2P2FXZ9</accession>
<name>A0A2P2FXZ9_AMYLU</name>
<evidence type="ECO:0000313" key="1">
    <source>
        <dbReference type="EMBL" id="KFU81593.1"/>
    </source>
</evidence>